<gene>
    <name evidence="1" type="ORF">SPPG_08936</name>
</gene>
<organism evidence="1 2">
    <name type="scientific">Spizellomyces punctatus (strain DAOM BR117)</name>
    <dbReference type="NCBI Taxonomy" id="645134"/>
    <lineage>
        <taxon>Eukaryota</taxon>
        <taxon>Fungi</taxon>
        <taxon>Fungi incertae sedis</taxon>
        <taxon>Chytridiomycota</taxon>
        <taxon>Chytridiomycota incertae sedis</taxon>
        <taxon>Chytridiomycetes</taxon>
        <taxon>Spizellomycetales</taxon>
        <taxon>Spizellomycetaceae</taxon>
        <taxon>Spizellomyces</taxon>
    </lineage>
</organism>
<dbReference type="VEuPathDB" id="FungiDB:SPPG_08936"/>
<evidence type="ECO:0000313" key="2">
    <source>
        <dbReference type="Proteomes" id="UP000053201"/>
    </source>
</evidence>
<dbReference type="Proteomes" id="UP000053201">
    <property type="component" value="Unassembled WGS sequence"/>
</dbReference>
<dbReference type="GeneID" id="27692061"/>
<reference evidence="1 2" key="1">
    <citation type="submission" date="2009-08" db="EMBL/GenBank/DDBJ databases">
        <title>The Genome Sequence of Spizellomyces punctatus strain DAOM BR117.</title>
        <authorList>
            <consortium name="The Broad Institute Genome Sequencing Platform"/>
            <person name="Russ C."/>
            <person name="Cuomo C."/>
            <person name="Shea T."/>
            <person name="Young S.K."/>
            <person name="Zeng Q."/>
            <person name="Koehrsen M."/>
            <person name="Haas B."/>
            <person name="Borodovsky M."/>
            <person name="Guigo R."/>
            <person name="Alvarado L."/>
            <person name="Berlin A."/>
            <person name="Bochicchio J."/>
            <person name="Borenstein D."/>
            <person name="Chapman S."/>
            <person name="Chen Z."/>
            <person name="Engels R."/>
            <person name="Freedman E."/>
            <person name="Gellesch M."/>
            <person name="Goldberg J."/>
            <person name="Griggs A."/>
            <person name="Gujja S."/>
            <person name="Heiman D."/>
            <person name="Hepburn T."/>
            <person name="Howarth C."/>
            <person name="Jen D."/>
            <person name="Larson L."/>
            <person name="Lewis B."/>
            <person name="Mehta T."/>
            <person name="Park D."/>
            <person name="Pearson M."/>
            <person name="Roberts A."/>
            <person name="Saif S."/>
            <person name="Shenoy N."/>
            <person name="Sisk P."/>
            <person name="Stolte C."/>
            <person name="Sykes S."/>
            <person name="Thomson T."/>
            <person name="Walk T."/>
            <person name="White J."/>
            <person name="Yandava C."/>
            <person name="Burger G."/>
            <person name="Gray M.W."/>
            <person name="Holland P.W.H."/>
            <person name="King N."/>
            <person name="Lang F.B.F."/>
            <person name="Roger A.J."/>
            <person name="Ruiz-Trillo I."/>
            <person name="Lander E."/>
            <person name="Nusbaum C."/>
        </authorList>
    </citation>
    <scope>NUCLEOTIDE SEQUENCE [LARGE SCALE GENOMIC DNA]</scope>
    <source>
        <strain evidence="1 2">DAOM BR117</strain>
    </source>
</reference>
<dbReference type="InParanoid" id="A0A0L0HSH9"/>
<dbReference type="RefSeq" id="XP_016612071.1">
    <property type="nucleotide sequence ID" value="XM_016757085.1"/>
</dbReference>
<proteinExistence type="predicted"/>
<accession>A0A0L0HSH9</accession>
<protein>
    <submittedName>
        <fullName evidence="1">Uncharacterized protein</fullName>
    </submittedName>
</protein>
<dbReference type="EMBL" id="KQ257451">
    <property type="protein sequence ID" value="KND04032.1"/>
    <property type="molecule type" value="Genomic_DNA"/>
</dbReference>
<dbReference type="AlphaFoldDB" id="A0A0L0HSH9"/>
<keyword evidence="2" id="KW-1185">Reference proteome</keyword>
<evidence type="ECO:0000313" key="1">
    <source>
        <dbReference type="EMBL" id="KND04032.1"/>
    </source>
</evidence>
<sequence length="131" mass="14734">MLLSKFTTLLVKSVHRTTVLVVKKLSSSDLARLHGLQSCSPSYEDYTACRKLMLVCFTLEQYSISVAAFWQPGESFELKSMLSNYGNTLIQTGHYGQLKCNLHFASKTLLGFVTWQGNLHIGIERSKSLQI</sequence>
<name>A0A0L0HSH9_SPIPD</name>